<accession>W1P8F9</accession>
<dbReference type="OMA" id="GSKHICA"/>
<dbReference type="Gramene" id="ERN03969">
    <property type="protein sequence ID" value="ERN03969"/>
    <property type="gene ID" value="AMTR_s00079p00103020"/>
</dbReference>
<proteinExistence type="inferred from homology"/>
<evidence type="ECO:0000313" key="3">
    <source>
        <dbReference type="EMBL" id="ERN03969.1"/>
    </source>
</evidence>
<dbReference type="FunFam" id="1.20.1260.60:FF:000003">
    <property type="entry name" value="IST1-like protein isoform A"/>
    <property type="match status" value="1"/>
</dbReference>
<dbReference type="PANTHER" id="PTHR12161:SF81">
    <property type="entry name" value="OS01G0687700 PROTEIN"/>
    <property type="match status" value="1"/>
</dbReference>
<keyword evidence="4" id="KW-1185">Reference proteome</keyword>
<dbReference type="AlphaFoldDB" id="W1P8F9"/>
<organism evidence="3 4">
    <name type="scientific">Amborella trichopoda</name>
    <dbReference type="NCBI Taxonomy" id="13333"/>
    <lineage>
        <taxon>Eukaryota</taxon>
        <taxon>Viridiplantae</taxon>
        <taxon>Streptophyta</taxon>
        <taxon>Embryophyta</taxon>
        <taxon>Tracheophyta</taxon>
        <taxon>Spermatophyta</taxon>
        <taxon>Magnoliopsida</taxon>
        <taxon>Amborellales</taxon>
        <taxon>Amborellaceae</taxon>
        <taxon>Amborella</taxon>
    </lineage>
</organism>
<dbReference type="GO" id="GO:0008104">
    <property type="term" value="P:intracellular protein localization"/>
    <property type="evidence" value="ECO:0000318"/>
    <property type="project" value="GO_Central"/>
</dbReference>
<dbReference type="InterPro" id="IPR005061">
    <property type="entry name" value="Ist1"/>
</dbReference>
<evidence type="ECO:0008006" key="5">
    <source>
        <dbReference type="Google" id="ProtNLM"/>
    </source>
</evidence>
<comment type="similarity">
    <text evidence="1">Belongs to the IST1 family.</text>
</comment>
<dbReference type="GO" id="GO:0015031">
    <property type="term" value="P:protein transport"/>
    <property type="evidence" value="ECO:0007669"/>
    <property type="project" value="InterPro"/>
</dbReference>
<feature type="region of interest" description="Disordered" evidence="2">
    <location>
        <begin position="284"/>
        <end position="303"/>
    </location>
</feature>
<evidence type="ECO:0000256" key="1">
    <source>
        <dbReference type="ARBA" id="ARBA00005536"/>
    </source>
</evidence>
<dbReference type="InterPro" id="IPR042277">
    <property type="entry name" value="IST1-like"/>
</dbReference>
<dbReference type="HOGENOM" id="CLU_037652_1_0_1"/>
<evidence type="ECO:0000313" key="4">
    <source>
        <dbReference type="Proteomes" id="UP000017836"/>
    </source>
</evidence>
<protein>
    <recommendedName>
        <fullName evidence="5">IST1-like protein</fullName>
    </recommendedName>
</protein>
<dbReference type="Pfam" id="PF03398">
    <property type="entry name" value="Ist1"/>
    <property type="match status" value="1"/>
</dbReference>
<reference evidence="4" key="1">
    <citation type="journal article" date="2013" name="Science">
        <title>The Amborella genome and the evolution of flowering plants.</title>
        <authorList>
            <consortium name="Amborella Genome Project"/>
        </authorList>
    </citation>
    <scope>NUCLEOTIDE SEQUENCE [LARGE SCALE GENOMIC DNA]</scope>
</reference>
<dbReference type="PANTHER" id="PTHR12161">
    <property type="entry name" value="IST1 FAMILY MEMBER"/>
    <property type="match status" value="1"/>
</dbReference>
<evidence type="ECO:0000256" key="2">
    <source>
        <dbReference type="SAM" id="MobiDB-lite"/>
    </source>
</evidence>
<sequence>MRKEIAQFLQTGQEPIARIRVEHIIREQNIVAAYEIIELFCEFVLVRVPIIDTQRECPKELQEAIASIIFAAPRCSDLPELMHIQNLFTAKYGKEFTSAASELRPDSGVNRGIIEKLSVTAPAAELKLKILKEIAEENNLEWDSSSTEAEFSKKHEDLLDGSNHVRNKAQDTILTFSSQKEGESPHSIVEKVQKVARANSPIETDLSALSKSVLMGQSRSESLEIKHEQEDSNGVFKREKIGNSLDILAKAQAAIASAERARAAARAAAELVNVKMVINPASCTFSRSGENGSQNIQETQRRN</sequence>
<dbReference type="eggNOG" id="KOG2027">
    <property type="taxonomic scope" value="Eukaryota"/>
</dbReference>
<dbReference type="STRING" id="13333.W1P8F9"/>
<dbReference type="Proteomes" id="UP000017836">
    <property type="component" value="Unassembled WGS sequence"/>
</dbReference>
<dbReference type="Gene3D" id="1.20.1260.60">
    <property type="entry name" value="Vacuolar protein sorting-associated protein Ist1"/>
    <property type="match status" value="1"/>
</dbReference>
<dbReference type="EMBL" id="KI394313">
    <property type="protein sequence ID" value="ERN03969.1"/>
    <property type="molecule type" value="Genomic_DNA"/>
</dbReference>
<gene>
    <name evidence="3" type="ORF">AMTR_s00079p00103020</name>
</gene>
<name>W1P8F9_AMBTC</name>